<dbReference type="Proteomes" id="UP000326554">
    <property type="component" value="Unassembled WGS sequence"/>
</dbReference>
<dbReference type="GO" id="GO:0015075">
    <property type="term" value="F:monoatomic ion transmembrane transporter activity"/>
    <property type="evidence" value="ECO:0007669"/>
    <property type="project" value="InterPro"/>
</dbReference>
<dbReference type="RefSeq" id="WP_150446665.1">
    <property type="nucleotide sequence ID" value="NZ_VYQE01000006.1"/>
</dbReference>
<name>A0A5J5GCR2_9RHOB</name>
<keyword evidence="5 6" id="KW-0472">Membrane</keyword>
<evidence type="ECO:0000256" key="4">
    <source>
        <dbReference type="ARBA" id="ARBA00022989"/>
    </source>
</evidence>
<dbReference type="InterPro" id="IPR007208">
    <property type="entry name" value="MrpF/PhaF-like"/>
</dbReference>
<organism evidence="7 8">
    <name type="scientific">Histidinibacterium aquaticum</name>
    <dbReference type="NCBI Taxonomy" id="2613962"/>
    <lineage>
        <taxon>Bacteria</taxon>
        <taxon>Pseudomonadati</taxon>
        <taxon>Pseudomonadota</taxon>
        <taxon>Alphaproteobacteria</taxon>
        <taxon>Rhodobacterales</taxon>
        <taxon>Paracoccaceae</taxon>
        <taxon>Histidinibacterium</taxon>
    </lineage>
</organism>
<dbReference type="GO" id="GO:0005886">
    <property type="term" value="C:plasma membrane"/>
    <property type="evidence" value="ECO:0007669"/>
    <property type="project" value="UniProtKB-SubCell"/>
</dbReference>
<gene>
    <name evidence="7" type="ORF">F3S47_17840</name>
</gene>
<accession>A0A5J5GCR2</accession>
<feature type="transmembrane region" description="Helical" evidence="6">
    <location>
        <begin position="6"/>
        <end position="24"/>
    </location>
</feature>
<keyword evidence="4 6" id="KW-1133">Transmembrane helix</keyword>
<evidence type="ECO:0000256" key="1">
    <source>
        <dbReference type="ARBA" id="ARBA00004651"/>
    </source>
</evidence>
<protein>
    <submittedName>
        <fullName evidence="7">pH regulation protein F</fullName>
    </submittedName>
</protein>
<keyword evidence="2" id="KW-1003">Cell membrane</keyword>
<evidence type="ECO:0000313" key="7">
    <source>
        <dbReference type="EMBL" id="KAA9005758.1"/>
    </source>
</evidence>
<evidence type="ECO:0000256" key="3">
    <source>
        <dbReference type="ARBA" id="ARBA00022692"/>
    </source>
</evidence>
<evidence type="ECO:0000256" key="2">
    <source>
        <dbReference type="ARBA" id="ARBA00022475"/>
    </source>
</evidence>
<reference evidence="7 8" key="1">
    <citation type="submission" date="2019-09" db="EMBL/GenBank/DDBJ databases">
        <authorList>
            <person name="Park J.-S."/>
            <person name="Choi H.-J."/>
        </authorList>
    </citation>
    <scope>NUCLEOTIDE SEQUENCE [LARGE SCALE GENOMIC DNA]</scope>
    <source>
        <strain evidence="7 8">176SS1-4</strain>
    </source>
</reference>
<keyword evidence="3 6" id="KW-0812">Transmembrane</keyword>
<sequence length="83" mass="8095">MILDSFAVAALIATLLTLPRLLVGPSAADRIAAAQLAGTGVISTLVLMGAATSTSSFYSIALVFAGLAAVTGIAFVALGAAKS</sequence>
<feature type="transmembrane region" description="Helical" evidence="6">
    <location>
        <begin position="31"/>
        <end position="51"/>
    </location>
</feature>
<comment type="subcellular location">
    <subcellularLocation>
        <location evidence="1">Cell membrane</location>
        <topology evidence="1">Multi-pass membrane protein</topology>
    </subcellularLocation>
</comment>
<dbReference type="AlphaFoldDB" id="A0A5J5GCR2"/>
<proteinExistence type="predicted"/>
<comment type="caution">
    <text evidence="7">The sequence shown here is derived from an EMBL/GenBank/DDBJ whole genome shotgun (WGS) entry which is preliminary data.</text>
</comment>
<feature type="transmembrane region" description="Helical" evidence="6">
    <location>
        <begin position="57"/>
        <end position="81"/>
    </location>
</feature>
<evidence type="ECO:0000313" key="8">
    <source>
        <dbReference type="Proteomes" id="UP000326554"/>
    </source>
</evidence>
<dbReference type="EMBL" id="VYQE01000006">
    <property type="protein sequence ID" value="KAA9005758.1"/>
    <property type="molecule type" value="Genomic_DNA"/>
</dbReference>
<dbReference type="Pfam" id="PF04066">
    <property type="entry name" value="MrpF_PhaF"/>
    <property type="match status" value="1"/>
</dbReference>
<keyword evidence="8" id="KW-1185">Reference proteome</keyword>
<evidence type="ECO:0000256" key="6">
    <source>
        <dbReference type="SAM" id="Phobius"/>
    </source>
</evidence>
<evidence type="ECO:0000256" key="5">
    <source>
        <dbReference type="ARBA" id="ARBA00023136"/>
    </source>
</evidence>